<feature type="compositionally biased region" description="Acidic residues" evidence="1">
    <location>
        <begin position="354"/>
        <end position="370"/>
    </location>
</feature>
<evidence type="ECO:0000256" key="1">
    <source>
        <dbReference type="SAM" id="MobiDB-lite"/>
    </source>
</evidence>
<accession>A0A232LSP6</accession>
<feature type="region of interest" description="Disordered" evidence="1">
    <location>
        <begin position="438"/>
        <end position="538"/>
    </location>
</feature>
<dbReference type="AlphaFoldDB" id="A0A232LSP6"/>
<dbReference type="EMBL" id="NPHW01005026">
    <property type="protein sequence ID" value="OXV07190.1"/>
    <property type="molecule type" value="Genomic_DNA"/>
</dbReference>
<sequence length="538" mass="59297">MNNEQFRRLVFDSPSATSSVGKEGGSVRPPRHQKNEDLAIGGTSRTAALGSRMRSSIPMTPRSVKGVDFARQASEHRRESQQPPTKKFKSSAAPKGTKLPPGYQNRTLLRKLNEGNSNTRADEDMAHRIKALEEQVKLRQIDQAMFEKLCKEIKAGGDVKGLDWELLKRIKSGEDKDEKTTSGREDEDDEFDRVLEEKEKEKAKKGNMPPPSGESGKNISRDDILKQLRANRAVVAASSQEPEPSESSLGSKFKRIGDDRSERKRWVEQDANGRRKEVLVVTDSSGKTKRKIRWLDKAEAQTTKDGLLIPDKNAKPLGMEVPADIASKAAAAEKSEDEDIFEGAGLDYNPLAELSDDEPTSESEKEEAEATEGPNAEFPETLATGSGAEGKPEAAPETSKPRNYFSTSSTAVEVTDSVERSNPFATDPTILAALKRAAALRQASPSGAAEDEEDVDPETLLRRRKFLEEARRREAEDSLDIDYGFGSSRIGDEEDEEGGIWEGQSGNKRKRGPKKRKGDKDSVADIMKVLDGRKNGDK</sequence>
<feature type="compositionally biased region" description="Basic and acidic residues" evidence="1">
    <location>
        <begin position="466"/>
        <end position="476"/>
    </location>
</feature>
<comment type="caution">
    <text evidence="2">The sequence shown here is derived from an EMBL/GenBank/DDBJ whole genome shotgun (WGS) entry which is preliminary data.</text>
</comment>
<feature type="compositionally biased region" description="Basic and acidic residues" evidence="1">
    <location>
        <begin position="192"/>
        <end position="204"/>
    </location>
</feature>
<proteinExistence type="predicted"/>
<feature type="compositionally biased region" description="Low complexity" evidence="1">
    <location>
        <begin position="238"/>
        <end position="248"/>
    </location>
</feature>
<protein>
    <recommendedName>
        <fullName evidence="4">RED-like N-terminal domain-containing protein</fullName>
    </recommendedName>
</protein>
<feature type="region of interest" description="Disordered" evidence="1">
    <location>
        <begin position="328"/>
        <end position="423"/>
    </location>
</feature>
<keyword evidence="3" id="KW-1185">Reference proteome</keyword>
<name>A0A232LSP6_9EURO</name>
<dbReference type="OrthoDB" id="3366823at2759"/>
<organism evidence="2 3">
    <name type="scientific">Elaphomyces granulatus</name>
    <dbReference type="NCBI Taxonomy" id="519963"/>
    <lineage>
        <taxon>Eukaryota</taxon>
        <taxon>Fungi</taxon>
        <taxon>Dikarya</taxon>
        <taxon>Ascomycota</taxon>
        <taxon>Pezizomycotina</taxon>
        <taxon>Eurotiomycetes</taxon>
        <taxon>Eurotiomycetidae</taxon>
        <taxon>Eurotiales</taxon>
        <taxon>Elaphomycetaceae</taxon>
        <taxon>Elaphomyces</taxon>
    </lineage>
</organism>
<evidence type="ECO:0008006" key="4">
    <source>
        <dbReference type="Google" id="ProtNLM"/>
    </source>
</evidence>
<reference evidence="2 3" key="1">
    <citation type="journal article" date="2015" name="Environ. Microbiol.">
        <title>Metagenome sequence of Elaphomyces granulatus from sporocarp tissue reveals Ascomycota ectomycorrhizal fingerprints of genome expansion and a Proteobacteria-rich microbiome.</title>
        <authorList>
            <person name="Quandt C.A."/>
            <person name="Kohler A."/>
            <person name="Hesse C.N."/>
            <person name="Sharpton T.J."/>
            <person name="Martin F."/>
            <person name="Spatafora J.W."/>
        </authorList>
    </citation>
    <scope>NUCLEOTIDE SEQUENCE [LARGE SCALE GENOMIC DNA]</scope>
    <source>
        <strain evidence="2 3">OSC145934</strain>
    </source>
</reference>
<gene>
    <name evidence="2" type="ORF">Egran_05044</name>
</gene>
<feature type="compositionally biased region" description="Basic and acidic residues" evidence="1">
    <location>
        <begin position="169"/>
        <end position="184"/>
    </location>
</feature>
<dbReference type="Proteomes" id="UP000243515">
    <property type="component" value="Unassembled WGS sequence"/>
</dbReference>
<feature type="compositionally biased region" description="Basic and acidic residues" evidence="1">
    <location>
        <begin position="518"/>
        <end position="538"/>
    </location>
</feature>
<feature type="region of interest" description="Disordered" evidence="1">
    <location>
        <begin position="1"/>
        <end position="125"/>
    </location>
</feature>
<feature type="compositionally biased region" description="Basic and acidic residues" evidence="1">
    <location>
        <begin position="1"/>
        <end position="10"/>
    </location>
</feature>
<feature type="compositionally biased region" description="Basic residues" evidence="1">
    <location>
        <begin position="507"/>
        <end position="517"/>
    </location>
</feature>
<evidence type="ECO:0000313" key="3">
    <source>
        <dbReference type="Proteomes" id="UP000243515"/>
    </source>
</evidence>
<feature type="compositionally biased region" description="Basic and acidic residues" evidence="1">
    <location>
        <begin position="255"/>
        <end position="271"/>
    </location>
</feature>
<evidence type="ECO:0000313" key="2">
    <source>
        <dbReference type="EMBL" id="OXV07190.1"/>
    </source>
</evidence>
<feature type="region of interest" description="Disordered" evidence="1">
    <location>
        <begin position="169"/>
        <end position="271"/>
    </location>
</feature>